<dbReference type="InterPro" id="IPR011067">
    <property type="entry name" value="Plasmid_toxin/cell-grow_inhib"/>
</dbReference>
<dbReference type="GO" id="GO:0016075">
    <property type="term" value="P:rRNA catabolic process"/>
    <property type="evidence" value="ECO:0007669"/>
    <property type="project" value="TreeGrafter"/>
</dbReference>
<accession>A0AAW4U6Z2</accession>
<comment type="caution">
    <text evidence="3">The sequence shown here is derived from an EMBL/GenBank/DDBJ whole genome shotgun (WGS) entry which is preliminary data.</text>
</comment>
<dbReference type="PANTHER" id="PTHR33988">
    <property type="entry name" value="ENDORIBONUCLEASE MAZF-RELATED"/>
    <property type="match status" value="1"/>
</dbReference>
<evidence type="ECO:0000313" key="3">
    <source>
        <dbReference type="EMBL" id="MCB6937547.1"/>
    </source>
</evidence>
<organism evidence="3 4">
    <name type="scientific">Agathobacter rectalis</name>
    <dbReference type="NCBI Taxonomy" id="39491"/>
    <lineage>
        <taxon>Bacteria</taxon>
        <taxon>Bacillati</taxon>
        <taxon>Bacillota</taxon>
        <taxon>Clostridia</taxon>
        <taxon>Lachnospirales</taxon>
        <taxon>Lachnospiraceae</taxon>
        <taxon>Agathobacter</taxon>
    </lineage>
</organism>
<dbReference type="GO" id="GO:0004521">
    <property type="term" value="F:RNA endonuclease activity"/>
    <property type="evidence" value="ECO:0007669"/>
    <property type="project" value="TreeGrafter"/>
</dbReference>
<reference evidence="3" key="1">
    <citation type="submission" date="2021-10" db="EMBL/GenBank/DDBJ databases">
        <title>Collection of gut derived symbiotic bacterial strains cultured from healthy donors.</title>
        <authorList>
            <person name="Lin H."/>
            <person name="Littmann E."/>
            <person name="Kohout C."/>
            <person name="Pamer E.G."/>
        </authorList>
    </citation>
    <scope>NUCLEOTIDE SEQUENCE</scope>
    <source>
        <strain evidence="3">DFI.9.42</strain>
    </source>
</reference>
<gene>
    <name evidence="3" type="ORF">LIZ56_03850</name>
</gene>
<dbReference type="SUPFAM" id="SSF50118">
    <property type="entry name" value="Cell growth inhibitor/plasmid maintenance toxic component"/>
    <property type="match status" value="1"/>
</dbReference>
<dbReference type="GO" id="GO:0006402">
    <property type="term" value="P:mRNA catabolic process"/>
    <property type="evidence" value="ECO:0007669"/>
    <property type="project" value="TreeGrafter"/>
</dbReference>
<name>A0AAW4U6Z2_9FIRM</name>
<dbReference type="Proteomes" id="UP001197684">
    <property type="component" value="Unassembled WGS sequence"/>
</dbReference>
<dbReference type="AlphaFoldDB" id="A0AAW4U6Z2"/>
<dbReference type="PANTHER" id="PTHR33988:SF2">
    <property type="entry name" value="ENDORIBONUCLEASE MAZF"/>
    <property type="match status" value="1"/>
</dbReference>
<evidence type="ECO:0000256" key="2">
    <source>
        <dbReference type="ARBA" id="ARBA00022649"/>
    </source>
</evidence>
<proteinExistence type="inferred from homology"/>
<evidence type="ECO:0000256" key="1">
    <source>
        <dbReference type="ARBA" id="ARBA00007521"/>
    </source>
</evidence>
<dbReference type="Pfam" id="PF02452">
    <property type="entry name" value="PemK_toxin"/>
    <property type="match status" value="1"/>
</dbReference>
<dbReference type="EMBL" id="JAJCJK010000004">
    <property type="protein sequence ID" value="MCB6937547.1"/>
    <property type="molecule type" value="Genomic_DNA"/>
</dbReference>
<dbReference type="InterPro" id="IPR003477">
    <property type="entry name" value="PemK-like"/>
</dbReference>
<dbReference type="GO" id="GO:0003677">
    <property type="term" value="F:DNA binding"/>
    <property type="evidence" value="ECO:0007669"/>
    <property type="project" value="InterPro"/>
</dbReference>
<keyword evidence="2" id="KW-1277">Toxin-antitoxin system</keyword>
<sequence>MISNDIGNNAAPILEVVYLTTQEKKPLPTHVKINSSKYPSTVLCEQIDTVNKDKVGDYIGQCSMAEMKKIDAALAVSIGIGINIKSNDLVKKWAEAANEVVEPEKKEPEPVVAKVEMPDIETQLEIAKITAERDVYKRLYEETMARR</sequence>
<comment type="similarity">
    <text evidence="1">Belongs to the PemK/MazF family.</text>
</comment>
<evidence type="ECO:0000313" key="4">
    <source>
        <dbReference type="Proteomes" id="UP001197684"/>
    </source>
</evidence>
<protein>
    <submittedName>
        <fullName evidence="3">Type II toxin-antitoxin system PemK/MazF family toxin</fullName>
    </submittedName>
</protein>
<dbReference type="Gene3D" id="2.30.30.110">
    <property type="match status" value="1"/>
</dbReference>